<dbReference type="WBParaSite" id="ACRNAN_Path_687.g2561.t1">
    <property type="protein sequence ID" value="ACRNAN_Path_687.g2561.t1"/>
    <property type="gene ID" value="ACRNAN_Path_687.g2561"/>
</dbReference>
<dbReference type="InterPro" id="IPR002048">
    <property type="entry name" value="EF_hand_dom"/>
</dbReference>
<dbReference type="AlphaFoldDB" id="A0A914CBE5"/>
<dbReference type="PROSITE" id="PS50222">
    <property type="entry name" value="EF_HAND_2"/>
    <property type="match status" value="1"/>
</dbReference>
<reference evidence="3" key="1">
    <citation type="submission" date="2022-11" db="UniProtKB">
        <authorList>
            <consortium name="WormBaseParasite"/>
        </authorList>
    </citation>
    <scope>IDENTIFICATION</scope>
</reference>
<evidence type="ECO:0000313" key="3">
    <source>
        <dbReference type="WBParaSite" id="ACRNAN_Path_687.g2561.t1"/>
    </source>
</evidence>
<sequence length="221" mass="25782">MGFCYGLYRLSSSSHLAPTNVNCIQMEEPSFRYKGDVGRMAQRRVAFKKKKDDSSEEYELDEEDLQRRKVKDVLEAFSQERDDKIDASEISNIFRSLKINITQEDLSQIENQVFVKINETKVSSSELLPRLLQALEDEKWLPYPPEILEAAFQAIENDVGVITKDKLRNLMTTRGEPLNDVELKEMLSHLSVRRNGNVDWKYYIHDFVECIRSVDKLNKKQ</sequence>
<name>A0A914CBE5_9BILA</name>
<evidence type="ECO:0000259" key="1">
    <source>
        <dbReference type="PROSITE" id="PS50222"/>
    </source>
</evidence>
<protein>
    <submittedName>
        <fullName evidence="3">EF-hand domain-containing protein</fullName>
    </submittedName>
</protein>
<dbReference type="Proteomes" id="UP000887540">
    <property type="component" value="Unplaced"/>
</dbReference>
<dbReference type="GO" id="GO:0005509">
    <property type="term" value="F:calcium ion binding"/>
    <property type="evidence" value="ECO:0007669"/>
    <property type="project" value="InterPro"/>
</dbReference>
<evidence type="ECO:0000313" key="2">
    <source>
        <dbReference type="Proteomes" id="UP000887540"/>
    </source>
</evidence>
<proteinExistence type="predicted"/>
<organism evidence="2 3">
    <name type="scientific">Acrobeloides nanus</name>
    <dbReference type="NCBI Taxonomy" id="290746"/>
    <lineage>
        <taxon>Eukaryota</taxon>
        <taxon>Metazoa</taxon>
        <taxon>Ecdysozoa</taxon>
        <taxon>Nematoda</taxon>
        <taxon>Chromadorea</taxon>
        <taxon>Rhabditida</taxon>
        <taxon>Tylenchina</taxon>
        <taxon>Cephalobomorpha</taxon>
        <taxon>Cephaloboidea</taxon>
        <taxon>Cephalobidae</taxon>
        <taxon>Acrobeloides</taxon>
    </lineage>
</organism>
<dbReference type="Gene3D" id="1.10.238.10">
    <property type="entry name" value="EF-hand"/>
    <property type="match status" value="1"/>
</dbReference>
<accession>A0A914CBE5</accession>
<dbReference type="InterPro" id="IPR011992">
    <property type="entry name" value="EF-hand-dom_pair"/>
</dbReference>
<dbReference type="PANTHER" id="PTHR46763:SF1">
    <property type="entry name" value="DYNEIN REGULATORY COMPLEX PROTEIN 8"/>
    <property type="match status" value="1"/>
</dbReference>
<dbReference type="PANTHER" id="PTHR46763">
    <property type="entry name" value="DYNEIN REGULATORY COMPLEX PROTEIN 8"/>
    <property type="match status" value="1"/>
</dbReference>
<dbReference type="SUPFAM" id="SSF47473">
    <property type="entry name" value="EF-hand"/>
    <property type="match status" value="1"/>
</dbReference>
<feature type="domain" description="EF-hand" evidence="1">
    <location>
        <begin position="65"/>
        <end position="100"/>
    </location>
</feature>
<keyword evidence="2" id="KW-1185">Reference proteome</keyword>